<proteinExistence type="predicted"/>
<dbReference type="Proteomes" id="UP000015104">
    <property type="component" value="Unassembled WGS sequence"/>
</dbReference>
<dbReference type="GO" id="GO:0042147">
    <property type="term" value="P:retrograde transport, endosome to Golgi"/>
    <property type="evidence" value="ECO:0007669"/>
    <property type="project" value="InterPro"/>
</dbReference>
<name>T1JPQ1_TETUR</name>
<dbReference type="GO" id="GO:0032456">
    <property type="term" value="P:endocytic recycling"/>
    <property type="evidence" value="ECO:0007669"/>
    <property type="project" value="InterPro"/>
</dbReference>
<reference evidence="8" key="1">
    <citation type="submission" date="2011-08" db="EMBL/GenBank/DDBJ databases">
        <authorList>
            <person name="Rombauts S."/>
        </authorList>
    </citation>
    <scope>NUCLEOTIDE SEQUENCE</scope>
    <source>
        <strain evidence="8">London</strain>
    </source>
</reference>
<dbReference type="HOGENOM" id="CLU_009513_1_0_1"/>
<evidence type="ECO:0000313" key="8">
    <source>
        <dbReference type="Proteomes" id="UP000015104"/>
    </source>
</evidence>
<dbReference type="PANTHER" id="PTHR13258">
    <property type="entry name" value="SYNDETIN"/>
    <property type="match status" value="1"/>
</dbReference>
<dbReference type="eggNOG" id="KOG2939">
    <property type="taxonomic scope" value="Eukaryota"/>
</dbReference>
<keyword evidence="8" id="KW-1185">Reference proteome</keyword>
<evidence type="ECO:0008006" key="9">
    <source>
        <dbReference type="Google" id="ProtNLM"/>
    </source>
</evidence>
<evidence type="ECO:0000259" key="6">
    <source>
        <dbReference type="Pfam" id="PF10475"/>
    </source>
</evidence>
<dbReference type="STRING" id="32264.T1JPQ1"/>
<keyword evidence="2" id="KW-0653">Protein transport</keyword>
<dbReference type="KEGG" id="tut:107364945"/>
<feature type="domain" description="Vacuolar protein sorting-associated protein 54 N-terminal" evidence="6">
    <location>
        <begin position="24"/>
        <end position="308"/>
    </location>
</feature>
<dbReference type="Pfam" id="PF10475">
    <property type="entry name" value="Vps54_N"/>
    <property type="match status" value="1"/>
</dbReference>
<gene>
    <name evidence="7" type="primary">107364945</name>
</gene>
<dbReference type="AlphaFoldDB" id="T1JPQ1"/>
<dbReference type="InterPro" id="IPR019514">
    <property type="entry name" value="Syndetin_C"/>
</dbReference>
<dbReference type="GO" id="GO:0000149">
    <property type="term" value="F:SNARE binding"/>
    <property type="evidence" value="ECO:0007669"/>
    <property type="project" value="TreeGrafter"/>
</dbReference>
<dbReference type="EnsemblMetazoa" id="tetur01g00400.1">
    <property type="protein sequence ID" value="tetur01g00400.1"/>
    <property type="gene ID" value="tetur01g00400"/>
</dbReference>
<evidence type="ECO:0000256" key="4">
    <source>
        <dbReference type="SAM" id="MobiDB-lite"/>
    </source>
</evidence>
<dbReference type="Pfam" id="PF10474">
    <property type="entry name" value="Syndetin_C"/>
    <property type="match status" value="1"/>
</dbReference>
<evidence type="ECO:0000313" key="7">
    <source>
        <dbReference type="EnsemblMetazoa" id="tetur01g00400.1"/>
    </source>
</evidence>
<protein>
    <recommendedName>
        <fullName evidence="9">Syndetin C-terminal domain-containing protein</fullName>
    </recommendedName>
</protein>
<feature type="compositionally biased region" description="Acidic residues" evidence="4">
    <location>
        <begin position="605"/>
        <end position="620"/>
    </location>
</feature>
<evidence type="ECO:0000256" key="1">
    <source>
        <dbReference type="ARBA" id="ARBA00022448"/>
    </source>
</evidence>
<reference evidence="7" key="2">
    <citation type="submission" date="2015-06" db="UniProtKB">
        <authorList>
            <consortium name="EnsemblMetazoa"/>
        </authorList>
    </citation>
    <scope>IDENTIFICATION</scope>
</reference>
<organism evidence="7 8">
    <name type="scientific">Tetranychus urticae</name>
    <name type="common">Two-spotted spider mite</name>
    <dbReference type="NCBI Taxonomy" id="32264"/>
    <lineage>
        <taxon>Eukaryota</taxon>
        <taxon>Metazoa</taxon>
        <taxon>Ecdysozoa</taxon>
        <taxon>Arthropoda</taxon>
        <taxon>Chelicerata</taxon>
        <taxon>Arachnida</taxon>
        <taxon>Acari</taxon>
        <taxon>Acariformes</taxon>
        <taxon>Trombidiformes</taxon>
        <taxon>Prostigmata</taxon>
        <taxon>Eleutherengona</taxon>
        <taxon>Raphignathae</taxon>
        <taxon>Tetranychoidea</taxon>
        <taxon>Tetranychidae</taxon>
        <taxon>Tetranychus</taxon>
    </lineage>
</organism>
<dbReference type="InterPro" id="IPR019515">
    <property type="entry name" value="VPS54_N"/>
</dbReference>
<dbReference type="GO" id="GO:0015031">
    <property type="term" value="P:protein transport"/>
    <property type="evidence" value="ECO:0007669"/>
    <property type="project" value="UniProtKB-KW"/>
</dbReference>
<dbReference type="InterPro" id="IPR040047">
    <property type="entry name" value="VPS50"/>
</dbReference>
<keyword evidence="3" id="KW-0175">Coiled coil</keyword>
<dbReference type="EMBL" id="CAEY01000428">
    <property type="status" value="NOT_ANNOTATED_CDS"/>
    <property type="molecule type" value="Genomic_DNA"/>
</dbReference>
<dbReference type="OrthoDB" id="10263345at2759"/>
<dbReference type="GO" id="GO:0005829">
    <property type="term" value="C:cytosol"/>
    <property type="evidence" value="ECO:0007669"/>
    <property type="project" value="GOC"/>
</dbReference>
<dbReference type="PANTHER" id="PTHR13258:SF0">
    <property type="entry name" value="SYNDETIN"/>
    <property type="match status" value="1"/>
</dbReference>
<feature type="domain" description="Syndetin C-terminal" evidence="5">
    <location>
        <begin position="747"/>
        <end position="980"/>
    </location>
</feature>
<dbReference type="OMA" id="MAKVKWD"/>
<dbReference type="GO" id="GO:1990745">
    <property type="term" value="C:EARP complex"/>
    <property type="evidence" value="ECO:0007669"/>
    <property type="project" value="InterPro"/>
</dbReference>
<accession>T1JPQ1</accession>
<feature type="region of interest" description="Disordered" evidence="4">
    <location>
        <begin position="596"/>
        <end position="636"/>
    </location>
</feature>
<feature type="region of interest" description="Disordered" evidence="4">
    <location>
        <begin position="318"/>
        <end position="350"/>
    </location>
</feature>
<feature type="region of interest" description="Disordered" evidence="4">
    <location>
        <begin position="369"/>
        <end position="394"/>
    </location>
</feature>
<evidence type="ECO:0000259" key="5">
    <source>
        <dbReference type="Pfam" id="PF10474"/>
    </source>
</evidence>
<sequence>MDEENDQQILDGIDEDIFKVNYEVGSFESLNYVLDKVENELNLDYILQEKRRLEKQLNVVSRRLSTSIMEKEGAYGKEMKRVIDIQNKLSEAIGICRSARKGFDKGRSDFTCASLGIVASYRRREGLRDVLKSLSTIKTLQQTNVRLKEMIEEDNDHCAAIQLCIECQKVVNTLKHYKCVSELSSKLTDMLDMIEEHIDASLSKMCHNFNVDTYKGLQKAYSLLGKTQTSMDSLCMHFATAISDKAFSVVHGYVELCSVEAKKIENFRKKEYKELCKYVTNECFIPCLIDLSKSLFNILLNYRRILYFHQCEKDTNDSTVSNNNDENTHHQSEPNNKCHALNTDNDDDEERSVAAATITTTTIANSVCNEDQSDIEDGGGGIDDNGSGDAGDKDYLGEEDRVEANFNRRFILQKLEHGLGRIWQEAQQKLRALVQSHDMSNCSFEELMTILRVSRRMIDIGMEFCDNNSTEFEETLHEKTVNYFNHYHKTRLDELRMYLENESWTVCPVKNGFQYFDLQEFKFLKPLRAHSLGNLSLANSETSGPGSPEKSSFFRDSLLADSSGTIENPFDNICLENEDASDSIIRELERSTNKVVRDGTRETDAADDDTSEDEIEDEMAMDSSKNSDNDQKVTSYNEGPLVTNTSLYVLRLIGKYMQIMFLLRQIAFDILLSIFHLFDYYFYTVYTFFAKEISDIRNNCLSVRFKTCLVRIEDSMKNGDSESNDDQHPSTIQSMGLMDRTLNPENLYGLSERIVGIESVMFLASQLNVIQQYFRDLIPSSKHSILDKYYMQAVSVAQDLRYPGYMLVAIRSINYESILTTVENVRWDLTEIPSMHNSYVDSLLKEIQLFSSRLDQICSELEAKVPQEAKNMLWSSVLKLANRTFVEGFSMAKKCTPAGRALMQLDYQEFLTKAEKMTLIKPIPERELVEEYIKAYYLMDDALEKWIMSRNEYTQRQLLSLVNCIASEKRVKNRLLAIIDSKFENQNCLNTVEVKH</sequence>
<evidence type="ECO:0000256" key="2">
    <source>
        <dbReference type="ARBA" id="ARBA00022927"/>
    </source>
</evidence>
<keyword evidence="1" id="KW-0813">Transport</keyword>
<evidence type="ECO:0000256" key="3">
    <source>
        <dbReference type="ARBA" id="ARBA00023054"/>
    </source>
</evidence>